<accession>A0A6J7RMR8</accession>
<proteinExistence type="predicted"/>
<evidence type="ECO:0000313" key="1">
    <source>
        <dbReference type="EMBL" id="CAB5029758.1"/>
    </source>
</evidence>
<reference evidence="1" key="1">
    <citation type="submission" date="2020-05" db="EMBL/GenBank/DDBJ databases">
        <authorList>
            <person name="Chiriac C."/>
            <person name="Salcher M."/>
            <person name="Ghai R."/>
            <person name="Kavagutti S V."/>
        </authorList>
    </citation>
    <scope>NUCLEOTIDE SEQUENCE</scope>
</reference>
<name>A0A6J7RMR8_9ZZZZ</name>
<gene>
    <name evidence="1" type="ORF">UFOPK4092_01501</name>
</gene>
<sequence>MLGNILGNIAHNFRVSLDEIHAAHAGLSRQASGHDDDLRTRDCLIAFAIWPGGLANQVCLETFNPARLVYVDG</sequence>
<organism evidence="1">
    <name type="scientific">freshwater metagenome</name>
    <dbReference type="NCBI Taxonomy" id="449393"/>
    <lineage>
        <taxon>unclassified sequences</taxon>
        <taxon>metagenomes</taxon>
        <taxon>ecological metagenomes</taxon>
    </lineage>
</organism>
<protein>
    <submittedName>
        <fullName evidence="1">Unannotated protein</fullName>
    </submittedName>
</protein>
<dbReference type="AlphaFoldDB" id="A0A6J7RMR8"/>
<dbReference type="EMBL" id="CAFBPJ010000227">
    <property type="protein sequence ID" value="CAB5029758.1"/>
    <property type="molecule type" value="Genomic_DNA"/>
</dbReference>